<dbReference type="RefSeq" id="WP_394837959.1">
    <property type="nucleotide sequence ID" value="NZ_CP089983.1"/>
</dbReference>
<organism evidence="1 2">
    <name type="scientific">Pendulispora rubella</name>
    <dbReference type="NCBI Taxonomy" id="2741070"/>
    <lineage>
        <taxon>Bacteria</taxon>
        <taxon>Pseudomonadati</taxon>
        <taxon>Myxococcota</taxon>
        <taxon>Myxococcia</taxon>
        <taxon>Myxococcales</taxon>
        <taxon>Sorangiineae</taxon>
        <taxon>Pendulisporaceae</taxon>
        <taxon>Pendulispora</taxon>
    </lineage>
</organism>
<evidence type="ECO:0000313" key="2">
    <source>
        <dbReference type="Proteomes" id="UP001374803"/>
    </source>
</evidence>
<accession>A0ABZ2LBL2</accession>
<gene>
    <name evidence="1" type="ORF">LVJ94_13690</name>
</gene>
<dbReference type="EMBL" id="CP089983">
    <property type="protein sequence ID" value="WXB08284.1"/>
    <property type="molecule type" value="Genomic_DNA"/>
</dbReference>
<evidence type="ECO:0000313" key="1">
    <source>
        <dbReference type="EMBL" id="WXB08284.1"/>
    </source>
</evidence>
<name>A0ABZ2LBL2_9BACT</name>
<reference evidence="1" key="1">
    <citation type="submission" date="2021-12" db="EMBL/GenBank/DDBJ databases">
        <title>Discovery of the Pendulisporaceae a myxobacterial family with distinct sporulation behavior and unique specialized metabolism.</title>
        <authorList>
            <person name="Garcia R."/>
            <person name="Popoff A."/>
            <person name="Bader C.D."/>
            <person name="Loehr J."/>
            <person name="Walesch S."/>
            <person name="Walt C."/>
            <person name="Boldt J."/>
            <person name="Bunk B."/>
            <person name="Haeckl F.J.F.P.J."/>
            <person name="Gunesch A.P."/>
            <person name="Birkelbach J."/>
            <person name="Nuebel U."/>
            <person name="Pietschmann T."/>
            <person name="Bach T."/>
            <person name="Mueller R."/>
        </authorList>
    </citation>
    <scope>NUCLEOTIDE SEQUENCE</scope>
    <source>
        <strain evidence="1">MSr11367</strain>
    </source>
</reference>
<proteinExistence type="predicted"/>
<dbReference type="Proteomes" id="UP001374803">
    <property type="component" value="Chromosome"/>
</dbReference>
<keyword evidence="2" id="KW-1185">Reference proteome</keyword>
<sequence length="60" mass="6702">MQRGIARVLCVLTLFEDGSARDYLSSSEDAIPEASFELRGVTNFSTIEFKSLQPFVDTIE</sequence>
<protein>
    <submittedName>
        <fullName evidence="1">Uncharacterized protein</fullName>
    </submittedName>
</protein>